<dbReference type="SUPFAM" id="SSF54534">
    <property type="entry name" value="FKBP-like"/>
    <property type="match status" value="2"/>
</dbReference>
<dbReference type="InterPro" id="IPR006665">
    <property type="entry name" value="OmpA-like"/>
</dbReference>
<keyword evidence="1" id="KW-0697">Rotamase</keyword>
<dbReference type="STRING" id="1075417.SAMN05421823_108272"/>
<dbReference type="Pfam" id="PF00691">
    <property type="entry name" value="OmpA"/>
    <property type="match status" value="1"/>
</dbReference>
<dbReference type="PROSITE" id="PS51257">
    <property type="entry name" value="PROKAR_LIPOPROTEIN"/>
    <property type="match status" value="1"/>
</dbReference>
<dbReference type="InterPro" id="IPR036737">
    <property type="entry name" value="OmpA-like_sf"/>
</dbReference>
<dbReference type="GO" id="GO:0003755">
    <property type="term" value="F:peptidyl-prolyl cis-trans isomerase activity"/>
    <property type="evidence" value="ECO:0007669"/>
    <property type="project" value="UniProtKB-KW"/>
</dbReference>
<keyword evidence="6" id="KW-1185">Reference proteome</keyword>
<reference evidence="5 6" key="1">
    <citation type="submission" date="2016-10" db="EMBL/GenBank/DDBJ databases">
        <authorList>
            <person name="de Groot N.N."/>
        </authorList>
    </citation>
    <scope>NUCLEOTIDE SEQUENCE [LARGE SCALE GENOMIC DNA]</scope>
    <source>
        <strain evidence="5 6">DSM 25186</strain>
    </source>
</reference>
<evidence type="ECO:0000259" key="3">
    <source>
        <dbReference type="PROSITE" id="PS50198"/>
    </source>
</evidence>
<dbReference type="Gene3D" id="3.10.50.40">
    <property type="match status" value="2"/>
</dbReference>
<accession>A0A1G9NG08</accession>
<name>A0A1G9NG08_9BACT</name>
<dbReference type="PROSITE" id="PS51123">
    <property type="entry name" value="OMPA_2"/>
    <property type="match status" value="1"/>
</dbReference>
<gene>
    <name evidence="5" type="ORF">SAMN05421823_108272</name>
</gene>
<dbReference type="Pfam" id="PF13616">
    <property type="entry name" value="Rotamase_3"/>
    <property type="match status" value="1"/>
</dbReference>
<dbReference type="CDD" id="cd07185">
    <property type="entry name" value="OmpA_C-like"/>
    <property type="match status" value="1"/>
</dbReference>
<dbReference type="GO" id="GO:0016020">
    <property type="term" value="C:membrane"/>
    <property type="evidence" value="ECO:0007669"/>
    <property type="project" value="UniProtKB-UniRule"/>
</dbReference>
<proteinExistence type="predicted"/>
<dbReference type="Pfam" id="PF00639">
    <property type="entry name" value="Rotamase"/>
    <property type="match status" value="1"/>
</dbReference>
<dbReference type="PANTHER" id="PTHR47245">
    <property type="entry name" value="PEPTIDYLPROLYL ISOMERASE"/>
    <property type="match status" value="1"/>
</dbReference>
<evidence type="ECO:0000313" key="5">
    <source>
        <dbReference type="EMBL" id="SDL84987.1"/>
    </source>
</evidence>
<organism evidence="5 6">
    <name type="scientific">Catalinimonas alkaloidigena</name>
    <dbReference type="NCBI Taxonomy" id="1075417"/>
    <lineage>
        <taxon>Bacteria</taxon>
        <taxon>Pseudomonadati</taxon>
        <taxon>Bacteroidota</taxon>
        <taxon>Cytophagia</taxon>
        <taxon>Cytophagales</taxon>
        <taxon>Catalimonadaceae</taxon>
        <taxon>Catalinimonas</taxon>
    </lineage>
</organism>
<feature type="domain" description="PpiC" evidence="3">
    <location>
        <begin position="234"/>
        <end position="337"/>
    </location>
</feature>
<keyword evidence="2" id="KW-0472">Membrane</keyword>
<dbReference type="AlphaFoldDB" id="A0A1G9NG08"/>
<dbReference type="RefSeq" id="WP_089685308.1">
    <property type="nucleotide sequence ID" value="NZ_FNFO01000008.1"/>
</dbReference>
<evidence type="ECO:0000313" key="6">
    <source>
        <dbReference type="Proteomes" id="UP000198510"/>
    </source>
</evidence>
<dbReference type="InterPro" id="IPR000297">
    <property type="entry name" value="PPIase_PpiC"/>
</dbReference>
<dbReference type="SUPFAM" id="SSF103088">
    <property type="entry name" value="OmpA-like"/>
    <property type="match status" value="1"/>
</dbReference>
<evidence type="ECO:0000256" key="2">
    <source>
        <dbReference type="PROSITE-ProRule" id="PRU00473"/>
    </source>
</evidence>
<dbReference type="PROSITE" id="PS50198">
    <property type="entry name" value="PPIC_PPIASE_2"/>
    <property type="match status" value="2"/>
</dbReference>
<dbReference type="Proteomes" id="UP000198510">
    <property type="component" value="Unassembled WGS sequence"/>
</dbReference>
<sequence length="769" mass="87493">MRNTLITLLCGTAVVVGCKTTDSQKTQPEPVIIQFGEQQVPTSEFRYVYEKNNANSPDIYTEESLRDYLTLYTNFKLKVYDAERMGLDTTEAFETELDGYKQQLAQPYLTEKSVTEQLVSEAYERLKQEVNASHILIEVAPEADPRDTLAAYNKAVSIRQQALGGRDFATLARHYSQDPSVTRNDGNLGYFTALQMVYPFEDAAFRTPVGGVSEPVRTRFGYHIIKVHDRRPSRGRVKVAHLMVRANTGMSEADSLQAKRKIDELAKRLADGEPWDALVAQFSEDNSSRNRGGVLPIFGTGNMIPSFEEAAFALKNPGDLSEPTQTPYGWHIIKLIEKEGLAPFSELENDLRAKVNKDSRSELNRSALIKRLKSENEFAEKASNVDAALAGVDSTFLTGTWKYDPNATHLTDVLFTVKDSTLTRRDFYNYLSEHQRKSANTSPEYAARLAYDQYVDETLVAYERDHLAEKYVDYRMLVKEYRDGILLFQLMDEKVWSQAIEDTAGLRSFFEQHRDDYRWDERAQAVIYNTANQDVLREVKQKLDGKIFPIQEKFSDITFEAGQSELTEPQKDQLAELLGRAQRDSTLYIDVIGHVDASEKSSVSKARALAVRNYFAEQGIEEKRLIAKDFGRRPPVGAAKLPHNRRVSFLAYSSSNEELERLLNVEQSLNLDVIEGKFQKGDQPVLDQIEWKPGTYEVARDGRIYLVKIKTIEAPRGKTLSEARGQAISDYQNYLEQQWVEQLRATYPVTVNEEEVQKLIRPKSTSQGE</sequence>
<dbReference type="Gene3D" id="3.30.1330.60">
    <property type="entry name" value="OmpA-like domain"/>
    <property type="match status" value="1"/>
</dbReference>
<dbReference type="InterPro" id="IPR050245">
    <property type="entry name" value="PrsA_foldase"/>
</dbReference>
<feature type="domain" description="PpiC" evidence="3">
    <location>
        <begin position="127"/>
        <end position="229"/>
    </location>
</feature>
<dbReference type="OrthoDB" id="14196at2"/>
<dbReference type="InterPro" id="IPR046357">
    <property type="entry name" value="PPIase_dom_sf"/>
</dbReference>
<evidence type="ECO:0000256" key="1">
    <source>
        <dbReference type="PROSITE-ProRule" id="PRU00278"/>
    </source>
</evidence>
<keyword evidence="1 5" id="KW-0413">Isomerase</keyword>
<evidence type="ECO:0000259" key="4">
    <source>
        <dbReference type="PROSITE" id="PS51123"/>
    </source>
</evidence>
<dbReference type="PANTHER" id="PTHR47245:SF2">
    <property type="entry name" value="PEPTIDYL-PROLYL CIS-TRANS ISOMERASE HP_0175-RELATED"/>
    <property type="match status" value="1"/>
</dbReference>
<protein>
    <submittedName>
        <fullName evidence="5">Peptidyl-prolyl cis-trans isomerase SurA</fullName>
    </submittedName>
</protein>
<feature type="domain" description="OmpA-like" evidence="4">
    <location>
        <begin position="546"/>
        <end position="655"/>
    </location>
</feature>
<dbReference type="EMBL" id="FNFO01000008">
    <property type="protein sequence ID" value="SDL84987.1"/>
    <property type="molecule type" value="Genomic_DNA"/>
</dbReference>